<dbReference type="FunFam" id="2.40.30.70:FF:000002">
    <property type="entry name" value="tRNA (Adenine(37)-N6)-methyltransferase isoform X1"/>
    <property type="match status" value="1"/>
</dbReference>
<dbReference type="GO" id="GO:0008033">
    <property type="term" value="P:tRNA processing"/>
    <property type="evidence" value="ECO:0007669"/>
    <property type="project" value="UniProtKB-KW"/>
</dbReference>
<name>A0AAD7W9D2_9TELE</name>
<organism evidence="10 11">
    <name type="scientific">Aldrovandia affinis</name>
    <dbReference type="NCBI Taxonomy" id="143900"/>
    <lineage>
        <taxon>Eukaryota</taxon>
        <taxon>Metazoa</taxon>
        <taxon>Chordata</taxon>
        <taxon>Craniata</taxon>
        <taxon>Vertebrata</taxon>
        <taxon>Euteleostomi</taxon>
        <taxon>Actinopterygii</taxon>
        <taxon>Neopterygii</taxon>
        <taxon>Teleostei</taxon>
        <taxon>Notacanthiformes</taxon>
        <taxon>Halosauridae</taxon>
        <taxon>Aldrovandia</taxon>
    </lineage>
</organism>
<keyword evidence="4" id="KW-0819">tRNA processing</keyword>
<evidence type="ECO:0000256" key="6">
    <source>
        <dbReference type="ARBA" id="ARBA00051117"/>
    </source>
</evidence>
<dbReference type="AlphaFoldDB" id="A0AAD7W9D2"/>
<dbReference type="PANTHER" id="PTHR12818:SF0">
    <property type="entry name" value="TRNA (ADENINE(37)-N6)-METHYLTRANSFERASE"/>
    <property type="match status" value="1"/>
</dbReference>
<evidence type="ECO:0000259" key="9">
    <source>
        <dbReference type="PROSITE" id="PS51668"/>
    </source>
</evidence>
<dbReference type="NCBIfam" id="TIGR00104">
    <property type="entry name" value="tRNA_TsaA"/>
    <property type="match status" value="1"/>
</dbReference>
<evidence type="ECO:0000256" key="3">
    <source>
        <dbReference type="ARBA" id="ARBA00022691"/>
    </source>
</evidence>
<evidence type="ECO:0000256" key="5">
    <source>
        <dbReference type="ARBA" id="ARBA00033753"/>
    </source>
</evidence>
<comment type="similarity">
    <text evidence="5">Belongs to the tRNA methyltransferase O family.</text>
</comment>
<dbReference type="PANTHER" id="PTHR12818">
    <property type="entry name" value="TRNA (ADENINE(37)-N6)-METHYLTRANSFERASE"/>
    <property type="match status" value="1"/>
</dbReference>
<evidence type="ECO:0000313" key="10">
    <source>
        <dbReference type="EMBL" id="KAJ8388260.1"/>
    </source>
</evidence>
<evidence type="ECO:0000256" key="1">
    <source>
        <dbReference type="ARBA" id="ARBA00022603"/>
    </source>
</evidence>
<dbReference type="InterPro" id="IPR040372">
    <property type="entry name" value="YaeB-like"/>
</dbReference>
<dbReference type="Proteomes" id="UP001221898">
    <property type="component" value="Unassembled WGS sequence"/>
</dbReference>
<keyword evidence="11" id="KW-1185">Reference proteome</keyword>
<dbReference type="Pfam" id="PF01980">
    <property type="entry name" value="TrmO_N"/>
    <property type="match status" value="1"/>
</dbReference>
<comment type="caution">
    <text evidence="10">The sequence shown here is derived from an EMBL/GenBank/DDBJ whole genome shotgun (WGS) entry which is preliminary data.</text>
</comment>
<gene>
    <name evidence="10" type="ORF">AAFF_G00135210</name>
</gene>
<dbReference type="PROSITE" id="PS51668">
    <property type="entry name" value="TSAA_2"/>
    <property type="match status" value="1"/>
</dbReference>
<dbReference type="EMBL" id="JAINUG010000197">
    <property type="protein sequence ID" value="KAJ8388260.1"/>
    <property type="molecule type" value="Genomic_DNA"/>
</dbReference>
<evidence type="ECO:0000313" key="11">
    <source>
        <dbReference type="Proteomes" id="UP001221898"/>
    </source>
</evidence>
<evidence type="ECO:0000256" key="2">
    <source>
        <dbReference type="ARBA" id="ARBA00022679"/>
    </source>
</evidence>
<keyword evidence="1" id="KW-0489">Methyltransferase</keyword>
<dbReference type="InterPro" id="IPR036413">
    <property type="entry name" value="YaeB-like_sf"/>
</dbReference>
<reference evidence="10" key="1">
    <citation type="journal article" date="2023" name="Science">
        <title>Genome structures resolve the early diversification of teleost fishes.</title>
        <authorList>
            <person name="Parey E."/>
            <person name="Louis A."/>
            <person name="Montfort J."/>
            <person name="Bouchez O."/>
            <person name="Roques C."/>
            <person name="Iampietro C."/>
            <person name="Lluch J."/>
            <person name="Castinel A."/>
            <person name="Donnadieu C."/>
            <person name="Desvignes T."/>
            <person name="Floi Bucao C."/>
            <person name="Jouanno E."/>
            <person name="Wen M."/>
            <person name="Mejri S."/>
            <person name="Dirks R."/>
            <person name="Jansen H."/>
            <person name="Henkel C."/>
            <person name="Chen W.J."/>
            <person name="Zahm M."/>
            <person name="Cabau C."/>
            <person name="Klopp C."/>
            <person name="Thompson A.W."/>
            <person name="Robinson-Rechavi M."/>
            <person name="Braasch I."/>
            <person name="Lecointre G."/>
            <person name="Bobe J."/>
            <person name="Postlethwait J.H."/>
            <person name="Berthelot C."/>
            <person name="Roest Crollius H."/>
            <person name="Guiguen Y."/>
        </authorList>
    </citation>
    <scope>NUCLEOTIDE SEQUENCE</scope>
    <source>
        <strain evidence="10">NC1722</strain>
    </source>
</reference>
<sequence length="463" mass="51112">MAGTCSCAQHVKKLNQQISVMRKEIKNLRLLIDSAVRTHRKHFVSLQSVLRNSDQQVRPHTNPDQKEGVGKDIFLEQGNIQTVPIGYISSCFIEKNGTPRQPSVCSQSRATLQLESTVFNNPHHALIGLDQYSHVWIIFIFHKNGHLSSKAKVKPPRLNGQRVGVYSTRSPHRPNALGLTLAKLEHITGDTLHLSGIDMITGTPVLDIKPYIPEYDSPYSRTDFGTTVCPDAAGSLSVSRTETGCSPTFSHTGGCMVLEEGQTSNTRPVLLKEKSTAHVLSTGDPASHVPQVDNVTTILGEIKSYISQSNFLIQRTGEENAPLTDRTRAEPCESQQAEPKTEVCYDETSISQVASWIREPPVTSLCVRFTPNAERDLDQFLPPGKRVPGQPSFRFLQGPEDAAAAIRGVLRADPRSVYRRMSCPDRLFYFTLDSAHITCWFGSDFAEVVQVRLAEPTAAGPAD</sequence>
<dbReference type="SUPFAM" id="SSF118196">
    <property type="entry name" value="YaeB-like"/>
    <property type="match status" value="1"/>
</dbReference>
<dbReference type="Gene3D" id="3.30.2310.10">
    <property type="entry name" value="YaeB-like"/>
    <property type="match status" value="1"/>
</dbReference>
<keyword evidence="2" id="KW-0808">Transferase</keyword>
<protein>
    <recommendedName>
        <fullName evidence="7">tRNA (adenine(37)-N6)-methyltransferase</fullName>
    </recommendedName>
    <alternativeName>
        <fullName evidence="8">tRNA methyltransferase O</fullName>
    </alternativeName>
</protein>
<dbReference type="GO" id="GO:0032259">
    <property type="term" value="P:methylation"/>
    <property type="evidence" value="ECO:0007669"/>
    <property type="project" value="UniProtKB-KW"/>
</dbReference>
<dbReference type="GO" id="GO:0008168">
    <property type="term" value="F:methyltransferase activity"/>
    <property type="evidence" value="ECO:0007669"/>
    <property type="project" value="UniProtKB-KW"/>
</dbReference>
<dbReference type="InterPro" id="IPR023370">
    <property type="entry name" value="TrmO-like_N"/>
</dbReference>
<comment type="catalytic activity">
    <reaction evidence="6">
        <text>N(6)-L-threonylcarbamoyladenosine(37) in tRNA + S-adenosyl-L-methionine = N(6)-methyl,N(6)-L-threonylcarbamoyladenosine(37) in tRNA + S-adenosyl-L-homocysteine + H(+)</text>
        <dbReference type="Rhea" id="RHEA:70027"/>
        <dbReference type="Rhea" id="RHEA-COMP:10163"/>
        <dbReference type="Rhea" id="RHEA-COMP:17808"/>
        <dbReference type="ChEBI" id="CHEBI:15378"/>
        <dbReference type="ChEBI" id="CHEBI:57856"/>
        <dbReference type="ChEBI" id="CHEBI:59789"/>
        <dbReference type="ChEBI" id="CHEBI:74418"/>
        <dbReference type="ChEBI" id="CHEBI:188470"/>
    </reaction>
    <physiologicalReaction direction="left-to-right" evidence="6">
        <dbReference type="Rhea" id="RHEA:70028"/>
    </physiologicalReaction>
</comment>
<evidence type="ECO:0000256" key="8">
    <source>
        <dbReference type="ARBA" id="ARBA00079732"/>
    </source>
</evidence>
<evidence type="ECO:0000256" key="4">
    <source>
        <dbReference type="ARBA" id="ARBA00022694"/>
    </source>
</evidence>
<dbReference type="CDD" id="cd09281">
    <property type="entry name" value="UPF0066"/>
    <property type="match status" value="1"/>
</dbReference>
<dbReference type="FunFam" id="3.30.2310.10:FF:000002">
    <property type="entry name" value="tRNA methyltransferase O"/>
    <property type="match status" value="1"/>
</dbReference>
<evidence type="ECO:0000256" key="7">
    <source>
        <dbReference type="ARBA" id="ARBA00068542"/>
    </source>
</evidence>
<keyword evidence="3" id="KW-0949">S-adenosyl-L-methionine</keyword>
<accession>A0AAD7W9D2</accession>
<proteinExistence type="inferred from homology"/>
<feature type="domain" description="TsaA-like" evidence="9">
    <location>
        <begin position="82"/>
        <end position="220"/>
    </location>
</feature>
<dbReference type="Gene3D" id="2.40.30.70">
    <property type="entry name" value="YaeB-like"/>
    <property type="match status" value="1"/>
</dbReference>
<dbReference type="InterPro" id="IPR036414">
    <property type="entry name" value="YaeB_N_sf"/>
</dbReference>